<organism evidence="1 2">
    <name type="scientific">Haemaphysalis longicornis</name>
    <name type="common">Bush tick</name>
    <dbReference type="NCBI Taxonomy" id="44386"/>
    <lineage>
        <taxon>Eukaryota</taxon>
        <taxon>Metazoa</taxon>
        <taxon>Ecdysozoa</taxon>
        <taxon>Arthropoda</taxon>
        <taxon>Chelicerata</taxon>
        <taxon>Arachnida</taxon>
        <taxon>Acari</taxon>
        <taxon>Parasitiformes</taxon>
        <taxon>Ixodida</taxon>
        <taxon>Ixodoidea</taxon>
        <taxon>Ixodidae</taxon>
        <taxon>Haemaphysalinae</taxon>
        <taxon>Haemaphysalis</taxon>
    </lineage>
</organism>
<dbReference type="InterPro" id="IPR035892">
    <property type="entry name" value="C2_domain_sf"/>
</dbReference>
<name>A0A9J6GBF9_HAELO</name>
<gene>
    <name evidence="1" type="ORF">HPB48_017831</name>
</gene>
<accession>A0A9J6GBF9</accession>
<comment type="caution">
    <text evidence="1">The sequence shown here is derived from an EMBL/GenBank/DDBJ whole genome shotgun (WGS) entry which is preliminary data.</text>
</comment>
<keyword evidence="2" id="KW-1185">Reference proteome</keyword>
<proteinExistence type="predicted"/>
<reference evidence="1 2" key="1">
    <citation type="journal article" date="2020" name="Cell">
        <title>Large-Scale Comparative Analyses of Tick Genomes Elucidate Their Genetic Diversity and Vector Capacities.</title>
        <authorList>
            <consortium name="Tick Genome and Microbiome Consortium (TIGMIC)"/>
            <person name="Jia N."/>
            <person name="Wang J."/>
            <person name="Shi W."/>
            <person name="Du L."/>
            <person name="Sun Y."/>
            <person name="Zhan W."/>
            <person name="Jiang J.F."/>
            <person name="Wang Q."/>
            <person name="Zhang B."/>
            <person name="Ji P."/>
            <person name="Bell-Sakyi L."/>
            <person name="Cui X.M."/>
            <person name="Yuan T.T."/>
            <person name="Jiang B.G."/>
            <person name="Yang W.F."/>
            <person name="Lam T.T."/>
            <person name="Chang Q.C."/>
            <person name="Ding S.J."/>
            <person name="Wang X.J."/>
            <person name="Zhu J.G."/>
            <person name="Ruan X.D."/>
            <person name="Zhao L."/>
            <person name="Wei J.T."/>
            <person name="Ye R.Z."/>
            <person name="Que T.C."/>
            <person name="Du C.H."/>
            <person name="Zhou Y.H."/>
            <person name="Cheng J.X."/>
            <person name="Dai P.F."/>
            <person name="Guo W.B."/>
            <person name="Han X.H."/>
            <person name="Huang E.J."/>
            <person name="Li L.F."/>
            <person name="Wei W."/>
            <person name="Gao Y.C."/>
            <person name="Liu J.Z."/>
            <person name="Shao H.Z."/>
            <person name="Wang X."/>
            <person name="Wang C.C."/>
            <person name="Yang T.C."/>
            <person name="Huo Q.B."/>
            <person name="Li W."/>
            <person name="Chen H.Y."/>
            <person name="Chen S.E."/>
            <person name="Zhou L.G."/>
            <person name="Ni X.B."/>
            <person name="Tian J.H."/>
            <person name="Sheng Y."/>
            <person name="Liu T."/>
            <person name="Pan Y.S."/>
            <person name="Xia L.Y."/>
            <person name="Li J."/>
            <person name="Zhao F."/>
            <person name="Cao W.C."/>
        </authorList>
    </citation>
    <scope>NUCLEOTIDE SEQUENCE [LARGE SCALE GENOMIC DNA]</scope>
    <source>
        <strain evidence="1">HaeL-2018</strain>
    </source>
</reference>
<dbReference type="AlphaFoldDB" id="A0A9J6GBF9"/>
<dbReference type="VEuPathDB" id="VectorBase:HLOH_044581"/>
<sequence length="86" mass="10175">MYVTQKLFQCVYFDECVTFRNISIHSLPRETRLYLTVIGHREGVDQVLGWSWNERIRRQGTLQQRRVPLGPLVARDDVNARTSVRQ</sequence>
<dbReference type="Proteomes" id="UP000821853">
    <property type="component" value="Chromosome 4"/>
</dbReference>
<protein>
    <submittedName>
        <fullName evidence="1">Uncharacterized protein</fullName>
    </submittedName>
</protein>
<dbReference type="EMBL" id="JABSTR010000006">
    <property type="protein sequence ID" value="KAH9372515.1"/>
    <property type="molecule type" value="Genomic_DNA"/>
</dbReference>
<evidence type="ECO:0000313" key="2">
    <source>
        <dbReference type="Proteomes" id="UP000821853"/>
    </source>
</evidence>
<evidence type="ECO:0000313" key="1">
    <source>
        <dbReference type="EMBL" id="KAH9372515.1"/>
    </source>
</evidence>
<dbReference type="Gene3D" id="2.60.40.150">
    <property type="entry name" value="C2 domain"/>
    <property type="match status" value="1"/>
</dbReference>